<evidence type="ECO:0000256" key="1">
    <source>
        <dbReference type="ARBA" id="ARBA00007689"/>
    </source>
</evidence>
<reference evidence="3 4" key="1">
    <citation type="submission" date="2016-02" db="EMBL/GenBank/DDBJ databases">
        <title>Complete genome of Sinomonas atrocyanea KCTC 3377.</title>
        <authorList>
            <person name="Kim K.M."/>
        </authorList>
    </citation>
    <scope>NUCLEOTIDE SEQUENCE [LARGE SCALE GENOMIC DNA]</scope>
    <source>
        <strain evidence="3 4">KCTC 3377</strain>
    </source>
</reference>
<dbReference type="STRING" id="37927.SA2016_3441"/>
<evidence type="ECO:0000259" key="2">
    <source>
        <dbReference type="Pfam" id="PF03795"/>
    </source>
</evidence>
<organism evidence="3 4">
    <name type="scientific">Sinomonas atrocyanea</name>
    <dbReference type="NCBI Taxonomy" id="37927"/>
    <lineage>
        <taxon>Bacteria</taxon>
        <taxon>Bacillati</taxon>
        <taxon>Actinomycetota</taxon>
        <taxon>Actinomycetes</taxon>
        <taxon>Micrococcales</taxon>
        <taxon>Micrococcaceae</taxon>
        <taxon>Sinomonas</taxon>
    </lineage>
</organism>
<gene>
    <name evidence="3" type="ORF">SA2016_3441</name>
</gene>
<evidence type="ECO:0000313" key="3">
    <source>
        <dbReference type="EMBL" id="AMM34101.1"/>
    </source>
</evidence>
<evidence type="ECO:0000313" key="4">
    <source>
        <dbReference type="Proteomes" id="UP000070134"/>
    </source>
</evidence>
<dbReference type="RefSeq" id="WP_066500394.1">
    <property type="nucleotide sequence ID" value="NZ_BJMO01000037.1"/>
</dbReference>
<dbReference type="EMBL" id="CP014518">
    <property type="protein sequence ID" value="AMM34101.1"/>
    <property type="molecule type" value="Genomic_DNA"/>
</dbReference>
<proteinExistence type="inferred from homology"/>
<dbReference type="Gene3D" id="3.30.70.1060">
    <property type="entry name" value="Dimeric alpha+beta barrel"/>
    <property type="match status" value="1"/>
</dbReference>
<name>A0A127A5C3_9MICC</name>
<dbReference type="KEGG" id="satk:SA2016_3441"/>
<dbReference type="InterPro" id="IPR005545">
    <property type="entry name" value="YCII"/>
</dbReference>
<dbReference type="InterPro" id="IPR011008">
    <property type="entry name" value="Dimeric_a/b-barrel"/>
</dbReference>
<keyword evidence="4" id="KW-1185">Reference proteome</keyword>
<dbReference type="AlphaFoldDB" id="A0A127A5C3"/>
<dbReference type="Proteomes" id="UP000070134">
    <property type="component" value="Chromosome"/>
</dbReference>
<sequence length="100" mass="11086">MTRFLITYHGMPYPEREVIEPLRRALREWTEKSLGSALVDFGTPLLLGGQLSDGQATDAVQIDGYTIIEARDLADARALLADHPYLARGGTIQINECVEL</sequence>
<accession>A0A127A5C3</accession>
<comment type="similarity">
    <text evidence="1">Belongs to the YciI family.</text>
</comment>
<dbReference type="SUPFAM" id="SSF54909">
    <property type="entry name" value="Dimeric alpha+beta barrel"/>
    <property type="match status" value="1"/>
</dbReference>
<protein>
    <recommendedName>
        <fullName evidence="2">YCII-related domain-containing protein</fullName>
    </recommendedName>
</protein>
<feature type="domain" description="YCII-related" evidence="2">
    <location>
        <begin position="5"/>
        <end position="90"/>
    </location>
</feature>
<dbReference type="OrthoDB" id="4965098at2"/>
<dbReference type="Pfam" id="PF03795">
    <property type="entry name" value="YCII"/>
    <property type="match status" value="1"/>
</dbReference>